<dbReference type="GO" id="GO:0008053">
    <property type="term" value="P:mitochondrial fusion"/>
    <property type="evidence" value="ECO:0007669"/>
    <property type="project" value="TreeGrafter"/>
</dbReference>
<evidence type="ECO:0000256" key="3">
    <source>
        <dbReference type="SAM" id="SignalP"/>
    </source>
</evidence>
<dbReference type="GO" id="GO:0001836">
    <property type="term" value="P:release of cytochrome c from mitochondria"/>
    <property type="evidence" value="ECO:0007669"/>
    <property type="project" value="TreeGrafter"/>
</dbReference>
<dbReference type="GO" id="GO:0051400">
    <property type="term" value="F:BH domain binding"/>
    <property type="evidence" value="ECO:0007669"/>
    <property type="project" value="TreeGrafter"/>
</dbReference>
<dbReference type="PROSITE" id="PS50062">
    <property type="entry name" value="BCL2_FAMILY"/>
    <property type="match status" value="1"/>
</dbReference>
<feature type="domain" description="Bcl-2 Bcl-2 homology region 1-3" evidence="4">
    <location>
        <begin position="84"/>
        <end position="179"/>
    </location>
</feature>
<evidence type="ECO:0000256" key="1">
    <source>
        <dbReference type="ARBA" id="ARBA00009458"/>
    </source>
</evidence>
<dbReference type="SUPFAM" id="SSF56854">
    <property type="entry name" value="Bcl-2 inhibitors of programmed cell death"/>
    <property type="match status" value="1"/>
</dbReference>
<reference evidence="5" key="1">
    <citation type="submission" date="2025-08" db="UniProtKB">
        <authorList>
            <consortium name="Ensembl"/>
        </authorList>
    </citation>
    <scope>IDENTIFICATION</scope>
</reference>
<dbReference type="InterPro" id="IPR002475">
    <property type="entry name" value="Bcl2-like"/>
</dbReference>
<dbReference type="PANTHER" id="PTHR11256:SF42">
    <property type="entry name" value="APOPTOSIS REGULATOR BAX"/>
    <property type="match status" value="1"/>
</dbReference>
<organism evidence="5 6">
    <name type="scientific">Cyprinus carpio</name>
    <name type="common">Common carp</name>
    <dbReference type="NCBI Taxonomy" id="7962"/>
    <lineage>
        <taxon>Eukaryota</taxon>
        <taxon>Metazoa</taxon>
        <taxon>Chordata</taxon>
        <taxon>Craniata</taxon>
        <taxon>Vertebrata</taxon>
        <taxon>Euteleostomi</taxon>
        <taxon>Actinopterygii</taxon>
        <taxon>Neopterygii</taxon>
        <taxon>Teleostei</taxon>
        <taxon>Ostariophysi</taxon>
        <taxon>Cypriniformes</taxon>
        <taxon>Cyprinidae</taxon>
        <taxon>Cyprininae</taxon>
        <taxon>Cyprinus</taxon>
    </lineage>
</organism>
<dbReference type="GO" id="GO:0042981">
    <property type="term" value="P:regulation of apoptotic process"/>
    <property type="evidence" value="ECO:0007669"/>
    <property type="project" value="InterPro"/>
</dbReference>
<accession>A0A8C2DNI4</accession>
<sequence>MACKGSRGKCLSLFMLFKRCSMFVNIISYFTDDLIGEKLLIDMVTSKVKYVTDKVKAILPALPESPLISKGQDQMLVQQLSEVIKVYGDSIDQDKEFNDMIDDLAKVADTSSFLKLVKKVFTDDQITWGRIIVLFYSVGKLSAKMVLIHTHSVVSALLNASLDYFRKHLLEWICKKGGWVRKKCSLLSQKLEYEKALGIFMLFLEYVLNGTDHITSVTHLFVPSDTDEQYPCTGLFLHRDIFWFYKK</sequence>
<dbReference type="PANTHER" id="PTHR11256">
    <property type="entry name" value="BCL-2 RELATED"/>
    <property type="match status" value="1"/>
</dbReference>
<evidence type="ECO:0000259" key="4">
    <source>
        <dbReference type="SMART" id="SM00337"/>
    </source>
</evidence>
<evidence type="ECO:0000313" key="5">
    <source>
        <dbReference type="Ensembl" id="ENSCCRP00020029441.1"/>
    </source>
</evidence>
<keyword evidence="2" id="KW-0053">Apoptosis</keyword>
<dbReference type="AlphaFoldDB" id="A0A8C2DNI4"/>
<dbReference type="Pfam" id="PF00452">
    <property type="entry name" value="Bcl-2"/>
    <property type="match status" value="1"/>
</dbReference>
<evidence type="ECO:0000256" key="2">
    <source>
        <dbReference type="ARBA" id="ARBA00022703"/>
    </source>
</evidence>
<dbReference type="SMART" id="SM00337">
    <property type="entry name" value="BCL"/>
    <property type="match status" value="1"/>
</dbReference>
<dbReference type="InterPro" id="IPR036834">
    <property type="entry name" value="Bcl-2-like_sf"/>
</dbReference>
<dbReference type="Proteomes" id="UP000694701">
    <property type="component" value="Unplaced"/>
</dbReference>
<dbReference type="GO" id="GO:0097192">
    <property type="term" value="P:extrinsic apoptotic signaling pathway in absence of ligand"/>
    <property type="evidence" value="ECO:0007669"/>
    <property type="project" value="TreeGrafter"/>
</dbReference>
<dbReference type="CDD" id="cd06845">
    <property type="entry name" value="Bcl-2_like"/>
    <property type="match status" value="1"/>
</dbReference>
<dbReference type="InterPro" id="IPR026298">
    <property type="entry name" value="Bcl-2_fam"/>
</dbReference>
<feature type="signal peptide" evidence="3">
    <location>
        <begin position="1"/>
        <end position="22"/>
    </location>
</feature>
<name>A0A8C2DNI4_CYPCA</name>
<proteinExistence type="inferred from homology"/>
<dbReference type="Gene3D" id="1.10.437.10">
    <property type="entry name" value="Blc2-like"/>
    <property type="match status" value="1"/>
</dbReference>
<dbReference type="GO" id="GO:0015267">
    <property type="term" value="F:channel activity"/>
    <property type="evidence" value="ECO:0007669"/>
    <property type="project" value="TreeGrafter"/>
</dbReference>
<dbReference type="PRINTS" id="PR01862">
    <property type="entry name" value="BCL2FAMILY"/>
</dbReference>
<feature type="chain" id="PRO_5034829520" description="Bcl-2 Bcl-2 homology region 1-3 domain-containing protein" evidence="3">
    <location>
        <begin position="23"/>
        <end position="247"/>
    </location>
</feature>
<dbReference type="InterPro" id="IPR046371">
    <property type="entry name" value="Bcl-2_BH1-3"/>
</dbReference>
<dbReference type="Ensembl" id="ENSCCRT00020032229.1">
    <property type="protein sequence ID" value="ENSCCRP00020029441.1"/>
    <property type="gene ID" value="ENSCCRG00020013381.1"/>
</dbReference>
<protein>
    <recommendedName>
        <fullName evidence="4">Bcl-2 Bcl-2 homology region 1-3 domain-containing protein</fullName>
    </recommendedName>
</protein>
<comment type="similarity">
    <text evidence="1">Belongs to the Bcl-2 family.</text>
</comment>
<dbReference type="GO" id="GO:0008630">
    <property type="term" value="P:intrinsic apoptotic signaling pathway in response to DNA damage"/>
    <property type="evidence" value="ECO:0007669"/>
    <property type="project" value="TreeGrafter"/>
</dbReference>
<evidence type="ECO:0000313" key="6">
    <source>
        <dbReference type="Proteomes" id="UP000694701"/>
    </source>
</evidence>
<dbReference type="GO" id="GO:0005741">
    <property type="term" value="C:mitochondrial outer membrane"/>
    <property type="evidence" value="ECO:0007669"/>
    <property type="project" value="TreeGrafter"/>
</dbReference>
<keyword evidence="3" id="KW-0732">Signal</keyword>